<dbReference type="InterPro" id="IPR001437">
    <property type="entry name" value="Tscrpt_elong_fac_GreA/B_C"/>
</dbReference>
<dbReference type="PROSITE" id="PS00830">
    <property type="entry name" value="GREAB_2"/>
    <property type="match status" value="1"/>
</dbReference>
<dbReference type="AlphaFoldDB" id="A0A4V3IIM8"/>
<organism evidence="2 3">
    <name type="scientific">Cryobacterium cheniae</name>
    <dbReference type="NCBI Taxonomy" id="1259262"/>
    <lineage>
        <taxon>Bacteria</taxon>
        <taxon>Bacillati</taxon>
        <taxon>Actinomycetota</taxon>
        <taxon>Actinomycetes</taxon>
        <taxon>Micrococcales</taxon>
        <taxon>Microbacteriaceae</taxon>
        <taxon>Cryobacterium</taxon>
    </lineage>
</organism>
<evidence type="ECO:0000313" key="2">
    <source>
        <dbReference type="EMBL" id="TFC82637.1"/>
    </source>
</evidence>
<dbReference type="InterPro" id="IPR018151">
    <property type="entry name" value="TF_GreA/GreB_CS"/>
</dbReference>
<dbReference type="Gene3D" id="3.10.50.30">
    <property type="entry name" value="Transcription elongation factor, GreA/GreB, C-terminal domain"/>
    <property type="match status" value="1"/>
</dbReference>
<reference evidence="2 3" key="1">
    <citation type="submission" date="2019-03" db="EMBL/GenBank/DDBJ databases">
        <title>Genomics of glacier-inhabiting Cryobacterium strains.</title>
        <authorList>
            <person name="Liu Q."/>
            <person name="Xin Y.-H."/>
        </authorList>
    </citation>
    <scope>NUCLEOTIDE SEQUENCE [LARGE SCALE GENOMIC DNA]</scope>
    <source>
        <strain evidence="2 3">TMT2-48-2</strain>
    </source>
</reference>
<dbReference type="Proteomes" id="UP000298433">
    <property type="component" value="Unassembled WGS sequence"/>
</dbReference>
<keyword evidence="3" id="KW-1185">Reference proteome</keyword>
<name>A0A4V3IIM8_9MICO</name>
<proteinExistence type="predicted"/>
<comment type="caution">
    <text evidence="2">The sequence shown here is derived from an EMBL/GenBank/DDBJ whole genome shotgun (WGS) entry which is preliminary data.</text>
</comment>
<sequence>MTTESVWMPPRALALLIEELAVLASRPNPDAVTAERIRELRKTLSQAEASIKPDDGLVEPGMRITAMLSGDTRATVFLLGERELVSLDPAVEVDVYSPSSPMGQAIIGSHVGDTVAYTTPSDVSIRIEILAAVPYTGGR</sequence>
<gene>
    <name evidence="2" type="ORF">E3T23_04180</name>
</gene>
<dbReference type="GO" id="GO:0032784">
    <property type="term" value="P:regulation of DNA-templated transcription elongation"/>
    <property type="evidence" value="ECO:0007669"/>
    <property type="project" value="InterPro"/>
</dbReference>
<dbReference type="InterPro" id="IPR036953">
    <property type="entry name" value="GreA/GreB_C_sf"/>
</dbReference>
<evidence type="ECO:0000313" key="3">
    <source>
        <dbReference type="Proteomes" id="UP000298433"/>
    </source>
</evidence>
<accession>A0A4V3IIM8</accession>
<protein>
    <recommendedName>
        <fullName evidence="1">Transcription elongation factor GreA/GreB C-terminal domain-containing protein</fullName>
    </recommendedName>
</protein>
<feature type="domain" description="Transcription elongation factor GreA/GreB C-terminal" evidence="1">
    <location>
        <begin position="56"/>
        <end position="131"/>
    </location>
</feature>
<dbReference type="OrthoDB" id="5118809at2"/>
<evidence type="ECO:0000259" key="1">
    <source>
        <dbReference type="Pfam" id="PF01272"/>
    </source>
</evidence>
<dbReference type="RefSeq" id="WP_134369153.1">
    <property type="nucleotide sequence ID" value="NZ_SOGN01000024.1"/>
</dbReference>
<dbReference type="EMBL" id="SOGN01000024">
    <property type="protein sequence ID" value="TFC82637.1"/>
    <property type="molecule type" value="Genomic_DNA"/>
</dbReference>
<dbReference type="Pfam" id="PF01272">
    <property type="entry name" value="GreA_GreB"/>
    <property type="match status" value="1"/>
</dbReference>
<dbReference type="SUPFAM" id="SSF54534">
    <property type="entry name" value="FKBP-like"/>
    <property type="match status" value="1"/>
</dbReference>
<dbReference type="GO" id="GO:0003677">
    <property type="term" value="F:DNA binding"/>
    <property type="evidence" value="ECO:0007669"/>
    <property type="project" value="InterPro"/>
</dbReference>